<sequence>MGIFGRILEIVDRLGDPTLDMIADLMSDVRRDQVRMALIKLVQSGKLRQKDSDLDHGYVYLLK</sequence>
<evidence type="ECO:0000313" key="1">
    <source>
        <dbReference type="EMBL" id="QJA97912.1"/>
    </source>
</evidence>
<name>A0A6M3LWG9_9ZZZZ</name>
<accession>A0A6M3LWG9</accession>
<organism evidence="1">
    <name type="scientific">viral metagenome</name>
    <dbReference type="NCBI Taxonomy" id="1070528"/>
    <lineage>
        <taxon>unclassified sequences</taxon>
        <taxon>metagenomes</taxon>
        <taxon>organismal metagenomes</taxon>
    </lineage>
</organism>
<dbReference type="AlphaFoldDB" id="A0A6M3LWG9"/>
<proteinExistence type="predicted"/>
<gene>
    <name evidence="1" type="ORF">MM415B05855_0003</name>
</gene>
<dbReference type="EMBL" id="MT143536">
    <property type="protein sequence ID" value="QJA97912.1"/>
    <property type="molecule type" value="Genomic_DNA"/>
</dbReference>
<reference evidence="1" key="1">
    <citation type="submission" date="2020-03" db="EMBL/GenBank/DDBJ databases">
        <title>The deep terrestrial virosphere.</title>
        <authorList>
            <person name="Holmfeldt K."/>
            <person name="Nilsson E."/>
            <person name="Simone D."/>
            <person name="Lopez-Fernandez M."/>
            <person name="Wu X."/>
            <person name="de Brujin I."/>
            <person name="Lundin D."/>
            <person name="Andersson A."/>
            <person name="Bertilsson S."/>
            <person name="Dopson M."/>
        </authorList>
    </citation>
    <scope>NUCLEOTIDE SEQUENCE</scope>
    <source>
        <strain evidence="1">MM415B05855</strain>
    </source>
</reference>
<protein>
    <submittedName>
        <fullName evidence="1">Uncharacterized protein</fullName>
    </submittedName>
</protein>